<organism evidence="2 3">
    <name type="scientific">Forsythia ovata</name>
    <dbReference type="NCBI Taxonomy" id="205694"/>
    <lineage>
        <taxon>Eukaryota</taxon>
        <taxon>Viridiplantae</taxon>
        <taxon>Streptophyta</taxon>
        <taxon>Embryophyta</taxon>
        <taxon>Tracheophyta</taxon>
        <taxon>Spermatophyta</taxon>
        <taxon>Magnoliopsida</taxon>
        <taxon>eudicotyledons</taxon>
        <taxon>Gunneridae</taxon>
        <taxon>Pentapetalae</taxon>
        <taxon>asterids</taxon>
        <taxon>lamiids</taxon>
        <taxon>Lamiales</taxon>
        <taxon>Oleaceae</taxon>
        <taxon>Forsythieae</taxon>
        <taxon>Forsythia</taxon>
    </lineage>
</organism>
<keyword evidence="3" id="KW-1185">Reference proteome</keyword>
<dbReference type="EMBL" id="JBFOLJ010000001">
    <property type="protein sequence ID" value="KAL2557745.1"/>
    <property type="molecule type" value="Genomic_DNA"/>
</dbReference>
<keyword evidence="1" id="KW-0812">Transmembrane</keyword>
<accession>A0ABD1X6Z8</accession>
<sequence length="106" mass="11706">MVSGNENEAMSDIVNGGSFRVTSTVLVATIVSLIVTHNVLPTLLLISIKLGRSNYNFLSLQVLPTLQAFDLESFVTERHICPQKFIEARIDKSGNITKQINPDFLT</sequence>
<dbReference type="AlphaFoldDB" id="A0ABD1X6Z8"/>
<reference evidence="3" key="1">
    <citation type="submission" date="2024-07" db="EMBL/GenBank/DDBJ databases">
        <title>Two chromosome-level genome assemblies of Korean endemic species Abeliophyllum distichum and Forsythia ovata (Oleaceae).</title>
        <authorList>
            <person name="Jang H."/>
        </authorList>
    </citation>
    <scope>NUCLEOTIDE SEQUENCE [LARGE SCALE GENOMIC DNA]</scope>
</reference>
<evidence type="ECO:0000313" key="3">
    <source>
        <dbReference type="Proteomes" id="UP001604277"/>
    </source>
</evidence>
<keyword evidence="1" id="KW-1133">Transmembrane helix</keyword>
<name>A0ABD1X6Z8_9LAMI</name>
<comment type="caution">
    <text evidence="2">The sequence shown here is derived from an EMBL/GenBank/DDBJ whole genome shotgun (WGS) entry which is preliminary data.</text>
</comment>
<keyword evidence="1" id="KW-0472">Membrane</keyword>
<feature type="transmembrane region" description="Helical" evidence="1">
    <location>
        <begin position="25"/>
        <end position="46"/>
    </location>
</feature>
<dbReference type="Proteomes" id="UP001604277">
    <property type="component" value="Unassembled WGS sequence"/>
</dbReference>
<evidence type="ECO:0000313" key="2">
    <source>
        <dbReference type="EMBL" id="KAL2557745.1"/>
    </source>
</evidence>
<gene>
    <name evidence="2" type="ORF">Fot_02484</name>
</gene>
<protein>
    <submittedName>
        <fullName evidence="2">Uncharacterized protein</fullName>
    </submittedName>
</protein>
<evidence type="ECO:0000256" key="1">
    <source>
        <dbReference type="SAM" id="Phobius"/>
    </source>
</evidence>
<proteinExistence type="predicted"/>